<protein>
    <recommendedName>
        <fullName evidence="4">Conjugal transfer protein</fullName>
    </recommendedName>
</protein>
<comment type="caution">
    <text evidence="2">The sequence shown here is derived from an EMBL/GenBank/DDBJ whole genome shotgun (WGS) entry which is preliminary data.</text>
</comment>
<keyword evidence="1" id="KW-0472">Membrane</keyword>
<feature type="transmembrane region" description="Helical" evidence="1">
    <location>
        <begin position="92"/>
        <end position="111"/>
    </location>
</feature>
<dbReference type="AlphaFoldDB" id="A0A0A5FZF9"/>
<dbReference type="EMBL" id="AVPG01000025">
    <property type="protein sequence ID" value="KGX85184.1"/>
    <property type="molecule type" value="Genomic_DNA"/>
</dbReference>
<organism evidence="2 3">
    <name type="scientific">Pontibacillus litoralis JSM 072002</name>
    <dbReference type="NCBI Taxonomy" id="1385512"/>
    <lineage>
        <taxon>Bacteria</taxon>
        <taxon>Bacillati</taxon>
        <taxon>Bacillota</taxon>
        <taxon>Bacilli</taxon>
        <taxon>Bacillales</taxon>
        <taxon>Bacillaceae</taxon>
        <taxon>Pontibacillus</taxon>
    </lineage>
</organism>
<evidence type="ECO:0000313" key="3">
    <source>
        <dbReference type="Proteomes" id="UP000030401"/>
    </source>
</evidence>
<keyword evidence="1" id="KW-1133">Transmembrane helix</keyword>
<dbReference type="Proteomes" id="UP000030401">
    <property type="component" value="Unassembled WGS sequence"/>
</dbReference>
<dbReference type="eggNOG" id="ENOG503316I">
    <property type="taxonomic scope" value="Bacteria"/>
</dbReference>
<dbReference type="RefSeq" id="WP_052127318.1">
    <property type="nucleotide sequence ID" value="NZ_AVPG01000025.1"/>
</dbReference>
<reference evidence="2 3" key="1">
    <citation type="submission" date="2013-08" db="EMBL/GenBank/DDBJ databases">
        <authorList>
            <person name="Huang J."/>
            <person name="Wang G."/>
        </authorList>
    </citation>
    <scope>NUCLEOTIDE SEQUENCE [LARGE SCALE GENOMIC DNA]</scope>
    <source>
        <strain evidence="2 3">JSM 072002</strain>
    </source>
</reference>
<evidence type="ECO:0000313" key="2">
    <source>
        <dbReference type="EMBL" id="KGX85184.1"/>
    </source>
</evidence>
<evidence type="ECO:0000256" key="1">
    <source>
        <dbReference type="SAM" id="Phobius"/>
    </source>
</evidence>
<dbReference type="Pfam" id="PF16943">
    <property type="entry name" value="T4SS_CagC"/>
    <property type="match status" value="1"/>
</dbReference>
<evidence type="ECO:0008006" key="4">
    <source>
        <dbReference type="Google" id="ProtNLM"/>
    </source>
</evidence>
<dbReference type="OrthoDB" id="2324354at2"/>
<sequence>MLLKKSEGFPFKVVLLMSFAALLLLITPDFALAASTSQVQSKLNQGAKAIQLVLTSLVVVMGIIAAIKIVVKHLPSIDDAHVKNEMWKGIGQVFAGVIAGAALVWIIPWAYSLFV</sequence>
<feature type="transmembrane region" description="Helical" evidence="1">
    <location>
        <begin position="49"/>
        <end position="71"/>
    </location>
</feature>
<dbReference type="InterPro" id="IPR031607">
    <property type="entry name" value="T4SS_CagC"/>
</dbReference>
<accession>A0A0A5FZF9</accession>
<keyword evidence="3" id="KW-1185">Reference proteome</keyword>
<proteinExistence type="predicted"/>
<dbReference type="STRING" id="1385512.N784_09820"/>
<gene>
    <name evidence="2" type="ORF">N784_09820</name>
</gene>
<keyword evidence="1" id="KW-0812">Transmembrane</keyword>
<name>A0A0A5FZF9_9BACI</name>